<evidence type="ECO:0000313" key="2">
    <source>
        <dbReference type="Proteomes" id="UP000712600"/>
    </source>
</evidence>
<proteinExistence type="predicted"/>
<dbReference type="EMBL" id="QGKX02000004">
    <property type="protein sequence ID" value="KAF3601780.1"/>
    <property type="molecule type" value="Genomic_DNA"/>
</dbReference>
<dbReference type="AlphaFoldDB" id="A0A8S9SP28"/>
<organism evidence="1 2">
    <name type="scientific">Brassica cretica</name>
    <name type="common">Mustard</name>
    <dbReference type="NCBI Taxonomy" id="69181"/>
    <lineage>
        <taxon>Eukaryota</taxon>
        <taxon>Viridiplantae</taxon>
        <taxon>Streptophyta</taxon>
        <taxon>Embryophyta</taxon>
        <taxon>Tracheophyta</taxon>
        <taxon>Spermatophyta</taxon>
        <taxon>Magnoliopsida</taxon>
        <taxon>eudicotyledons</taxon>
        <taxon>Gunneridae</taxon>
        <taxon>Pentapetalae</taxon>
        <taxon>rosids</taxon>
        <taxon>malvids</taxon>
        <taxon>Brassicales</taxon>
        <taxon>Brassicaceae</taxon>
        <taxon>Brassiceae</taxon>
        <taxon>Brassica</taxon>
    </lineage>
</organism>
<sequence length="81" mass="8882">MALPESTRIFEKMVPASSNVMTKASSWGISSLANSCSWKFIVSTSRIISSEGATSGLLVACREVSDCLSLERRPRLWRGML</sequence>
<evidence type="ECO:0000313" key="1">
    <source>
        <dbReference type="EMBL" id="KAF3601780.1"/>
    </source>
</evidence>
<gene>
    <name evidence="1" type="ORF">F2Q69_00035435</name>
</gene>
<name>A0A8S9SP28_BRACR</name>
<comment type="caution">
    <text evidence="1">The sequence shown here is derived from an EMBL/GenBank/DDBJ whole genome shotgun (WGS) entry which is preliminary data.</text>
</comment>
<protein>
    <submittedName>
        <fullName evidence="1">Uncharacterized protein</fullName>
    </submittedName>
</protein>
<dbReference type="Proteomes" id="UP000712600">
    <property type="component" value="Unassembled WGS sequence"/>
</dbReference>
<reference evidence="1" key="1">
    <citation type="submission" date="2019-12" db="EMBL/GenBank/DDBJ databases">
        <title>Genome sequencing and annotation of Brassica cretica.</title>
        <authorList>
            <person name="Studholme D.J."/>
            <person name="Sarris P."/>
        </authorList>
    </citation>
    <scope>NUCLEOTIDE SEQUENCE</scope>
    <source>
        <strain evidence="1">PFS-109/04</strain>
        <tissue evidence="1">Leaf</tissue>
    </source>
</reference>
<accession>A0A8S9SP28</accession>